<keyword evidence="6" id="KW-1185">Reference proteome</keyword>
<comment type="caution">
    <text evidence="5">The sequence shown here is derived from an EMBL/GenBank/DDBJ whole genome shotgun (WGS) entry which is preliminary data.</text>
</comment>
<sequence length="221" mass="24157">MSPHSGSGPGEITPDGCAVEFYDLLPPMGEAEIAHAALPAGASILELGCGTGRILRPLAGLGHPVLGVDESPAMLERLAGLPAVQDRIESLRLGRVFDAVLLASTLINTDPVRRRAFLETCREHVAPHGTVVLQRAAPDWFGMVEPATYEHDGIRRVVRKVHRDGPRVDVVIDYHVGERTWTHAFSRHPVDEEELTADLASVRLRLGRWLTADRTWFTATA</sequence>
<proteinExistence type="predicted"/>
<keyword evidence="1 5" id="KW-0489">Methyltransferase</keyword>
<keyword evidence="2 5" id="KW-0808">Transferase</keyword>
<dbReference type="EMBL" id="JACHJP010000002">
    <property type="protein sequence ID" value="MBB4915021.1"/>
    <property type="molecule type" value="Genomic_DNA"/>
</dbReference>
<dbReference type="Proteomes" id="UP000552644">
    <property type="component" value="Unassembled WGS sequence"/>
</dbReference>
<dbReference type="PANTHER" id="PTHR43464">
    <property type="entry name" value="METHYLTRANSFERASE"/>
    <property type="match status" value="1"/>
</dbReference>
<name>A0A7W7QK25_9ACTN</name>
<reference evidence="5 6" key="1">
    <citation type="submission" date="2020-08" db="EMBL/GenBank/DDBJ databases">
        <title>Genomic Encyclopedia of Type Strains, Phase III (KMG-III): the genomes of soil and plant-associated and newly described type strains.</title>
        <authorList>
            <person name="Whitman W."/>
        </authorList>
    </citation>
    <scope>NUCLEOTIDE SEQUENCE [LARGE SCALE GENOMIC DNA]</scope>
    <source>
        <strain evidence="5 6">CECT 8840</strain>
    </source>
</reference>
<dbReference type="InterPro" id="IPR029063">
    <property type="entry name" value="SAM-dependent_MTases_sf"/>
</dbReference>
<feature type="domain" description="Methyltransferase" evidence="4">
    <location>
        <begin position="44"/>
        <end position="129"/>
    </location>
</feature>
<dbReference type="RefSeq" id="WP_221460640.1">
    <property type="nucleotide sequence ID" value="NZ_JACHJP010000002.1"/>
</dbReference>
<protein>
    <submittedName>
        <fullName evidence="5">SAM-dependent methyltransferase</fullName>
    </submittedName>
</protein>
<dbReference type="PANTHER" id="PTHR43464:SF19">
    <property type="entry name" value="UBIQUINONE BIOSYNTHESIS O-METHYLTRANSFERASE, MITOCHONDRIAL"/>
    <property type="match status" value="1"/>
</dbReference>
<evidence type="ECO:0000256" key="1">
    <source>
        <dbReference type="ARBA" id="ARBA00022603"/>
    </source>
</evidence>
<gene>
    <name evidence="5" type="ORF">FHS44_002106</name>
</gene>
<dbReference type="CDD" id="cd02440">
    <property type="entry name" value="AdoMet_MTases"/>
    <property type="match status" value="1"/>
</dbReference>
<dbReference type="GO" id="GO:0008168">
    <property type="term" value="F:methyltransferase activity"/>
    <property type="evidence" value="ECO:0007669"/>
    <property type="project" value="UniProtKB-KW"/>
</dbReference>
<evidence type="ECO:0000259" key="4">
    <source>
        <dbReference type="Pfam" id="PF13649"/>
    </source>
</evidence>
<dbReference type="InterPro" id="IPR041698">
    <property type="entry name" value="Methyltransf_25"/>
</dbReference>
<accession>A0A7W7QK25</accession>
<evidence type="ECO:0000313" key="5">
    <source>
        <dbReference type="EMBL" id="MBB4915021.1"/>
    </source>
</evidence>
<organism evidence="5 6">
    <name type="scientific">Streptosporangium saharense</name>
    <dbReference type="NCBI Taxonomy" id="1706840"/>
    <lineage>
        <taxon>Bacteria</taxon>
        <taxon>Bacillati</taxon>
        <taxon>Actinomycetota</taxon>
        <taxon>Actinomycetes</taxon>
        <taxon>Streptosporangiales</taxon>
        <taxon>Streptosporangiaceae</taxon>
        <taxon>Streptosporangium</taxon>
    </lineage>
</organism>
<keyword evidence="3" id="KW-0949">S-adenosyl-L-methionine</keyword>
<dbReference type="Gene3D" id="2.20.130.10">
    <property type="entry name" value="CAC2371-like domains"/>
    <property type="match status" value="1"/>
</dbReference>
<dbReference type="AlphaFoldDB" id="A0A7W7QK25"/>
<dbReference type="Gene3D" id="3.40.50.150">
    <property type="entry name" value="Vaccinia Virus protein VP39"/>
    <property type="match status" value="1"/>
</dbReference>
<dbReference type="GO" id="GO:0032259">
    <property type="term" value="P:methylation"/>
    <property type="evidence" value="ECO:0007669"/>
    <property type="project" value="UniProtKB-KW"/>
</dbReference>
<dbReference type="Pfam" id="PF13649">
    <property type="entry name" value="Methyltransf_25"/>
    <property type="match status" value="1"/>
</dbReference>
<dbReference type="SUPFAM" id="SSF53335">
    <property type="entry name" value="S-adenosyl-L-methionine-dependent methyltransferases"/>
    <property type="match status" value="1"/>
</dbReference>
<evidence type="ECO:0000256" key="2">
    <source>
        <dbReference type="ARBA" id="ARBA00022679"/>
    </source>
</evidence>
<evidence type="ECO:0000313" key="6">
    <source>
        <dbReference type="Proteomes" id="UP000552644"/>
    </source>
</evidence>
<evidence type="ECO:0000256" key="3">
    <source>
        <dbReference type="ARBA" id="ARBA00022691"/>
    </source>
</evidence>